<feature type="transmembrane region" description="Helical" evidence="1">
    <location>
        <begin position="12"/>
        <end position="35"/>
    </location>
</feature>
<reference evidence="2 3" key="1">
    <citation type="submission" date="2015-12" db="EMBL/GenBank/DDBJ databases">
        <title>The genome of Folsomia candida.</title>
        <authorList>
            <person name="Faddeeva A."/>
            <person name="Derks M.F."/>
            <person name="Anvar Y."/>
            <person name="Smit S."/>
            <person name="Van Straalen N."/>
            <person name="Roelofs D."/>
        </authorList>
    </citation>
    <scope>NUCLEOTIDE SEQUENCE [LARGE SCALE GENOMIC DNA]</scope>
    <source>
        <strain evidence="2 3">VU population</strain>
        <tissue evidence="2">Whole body</tissue>
    </source>
</reference>
<sequence length="103" mass="11775">MPISNGIKAMKALICMVEPGLFSYAILLFLLLRFLPCMPPFILSMFETCGATPARNGFELGLHIFEVWMGLHLHTIFSGTTWILYVLFVGISFFLHFFRLISR</sequence>
<protein>
    <submittedName>
        <fullName evidence="2">Uncharacterized protein</fullName>
    </submittedName>
</protein>
<accession>A0A226DVY8</accession>
<keyword evidence="3" id="KW-1185">Reference proteome</keyword>
<evidence type="ECO:0000256" key="1">
    <source>
        <dbReference type="SAM" id="Phobius"/>
    </source>
</evidence>
<keyword evidence="1" id="KW-0812">Transmembrane</keyword>
<name>A0A226DVY8_FOLCA</name>
<dbReference type="Proteomes" id="UP000198287">
    <property type="component" value="Unassembled WGS sequence"/>
</dbReference>
<dbReference type="AlphaFoldDB" id="A0A226DVY8"/>
<proteinExistence type="predicted"/>
<keyword evidence="1" id="KW-1133">Transmembrane helix</keyword>
<dbReference type="EMBL" id="LNIX01000010">
    <property type="protein sequence ID" value="OXA49645.1"/>
    <property type="molecule type" value="Genomic_DNA"/>
</dbReference>
<evidence type="ECO:0000313" key="2">
    <source>
        <dbReference type="EMBL" id="OXA49645.1"/>
    </source>
</evidence>
<organism evidence="2 3">
    <name type="scientific">Folsomia candida</name>
    <name type="common">Springtail</name>
    <dbReference type="NCBI Taxonomy" id="158441"/>
    <lineage>
        <taxon>Eukaryota</taxon>
        <taxon>Metazoa</taxon>
        <taxon>Ecdysozoa</taxon>
        <taxon>Arthropoda</taxon>
        <taxon>Hexapoda</taxon>
        <taxon>Collembola</taxon>
        <taxon>Entomobryomorpha</taxon>
        <taxon>Isotomoidea</taxon>
        <taxon>Isotomidae</taxon>
        <taxon>Proisotominae</taxon>
        <taxon>Folsomia</taxon>
    </lineage>
</organism>
<gene>
    <name evidence="2" type="ORF">Fcan01_15391</name>
</gene>
<feature type="transmembrane region" description="Helical" evidence="1">
    <location>
        <begin position="82"/>
        <end position="101"/>
    </location>
</feature>
<keyword evidence="1" id="KW-0472">Membrane</keyword>
<evidence type="ECO:0000313" key="3">
    <source>
        <dbReference type="Proteomes" id="UP000198287"/>
    </source>
</evidence>
<comment type="caution">
    <text evidence="2">The sequence shown here is derived from an EMBL/GenBank/DDBJ whole genome shotgun (WGS) entry which is preliminary data.</text>
</comment>